<dbReference type="PANTHER" id="PTHR30255:SF2">
    <property type="entry name" value="SINGLE-STRANDED-DNA-SPECIFIC EXONUCLEASE RECJ"/>
    <property type="match status" value="1"/>
</dbReference>
<evidence type="ECO:0000259" key="7">
    <source>
        <dbReference type="Pfam" id="PF02272"/>
    </source>
</evidence>
<evidence type="ECO:0000313" key="9">
    <source>
        <dbReference type="EMBL" id="HEB13922.1"/>
    </source>
</evidence>
<dbReference type="AlphaFoldDB" id="A0A7C1T7K8"/>
<keyword evidence="5 9" id="KW-0269">Exonuclease</keyword>
<dbReference type="GO" id="GO:0003676">
    <property type="term" value="F:nucleic acid binding"/>
    <property type="evidence" value="ECO:0007669"/>
    <property type="project" value="InterPro"/>
</dbReference>
<accession>A0A7C1T7K8</accession>
<evidence type="ECO:0000256" key="3">
    <source>
        <dbReference type="ARBA" id="ARBA00022722"/>
    </source>
</evidence>
<evidence type="ECO:0000256" key="2">
    <source>
        <dbReference type="ARBA" id="ARBA00019841"/>
    </source>
</evidence>
<evidence type="ECO:0000259" key="6">
    <source>
        <dbReference type="Pfam" id="PF01368"/>
    </source>
</evidence>
<dbReference type="InterPro" id="IPR051673">
    <property type="entry name" value="SSDNA_exonuclease_RecJ"/>
</dbReference>
<dbReference type="GO" id="GO:0008409">
    <property type="term" value="F:5'-3' exonuclease activity"/>
    <property type="evidence" value="ECO:0007669"/>
    <property type="project" value="InterPro"/>
</dbReference>
<dbReference type="EMBL" id="DRHH01000030">
    <property type="protein sequence ID" value="HEB13922.1"/>
    <property type="molecule type" value="Genomic_DNA"/>
</dbReference>
<dbReference type="GO" id="GO:0006310">
    <property type="term" value="P:DNA recombination"/>
    <property type="evidence" value="ECO:0007669"/>
    <property type="project" value="InterPro"/>
</dbReference>
<dbReference type="Proteomes" id="UP000885744">
    <property type="component" value="Unassembled WGS sequence"/>
</dbReference>
<comment type="similarity">
    <text evidence="1">Belongs to the RecJ family.</text>
</comment>
<dbReference type="Gene3D" id="3.90.1640.30">
    <property type="match status" value="1"/>
</dbReference>
<organism evidence="9">
    <name type="scientific">candidate division WWE3 bacterium</name>
    <dbReference type="NCBI Taxonomy" id="2053526"/>
    <lineage>
        <taxon>Bacteria</taxon>
        <taxon>Katanobacteria</taxon>
    </lineage>
</organism>
<dbReference type="InterPro" id="IPR004610">
    <property type="entry name" value="RecJ"/>
</dbReference>
<feature type="domain" description="RecJ OB" evidence="8">
    <location>
        <begin position="439"/>
        <end position="548"/>
    </location>
</feature>
<name>A0A7C1T7K8_UNCKA</name>
<dbReference type="Pfam" id="PF17768">
    <property type="entry name" value="RecJ_OB"/>
    <property type="match status" value="1"/>
</dbReference>
<gene>
    <name evidence="9" type="primary">recJ</name>
    <name evidence="9" type="ORF">ENI09_00720</name>
</gene>
<dbReference type="Pfam" id="PF02272">
    <property type="entry name" value="DHHA1"/>
    <property type="match status" value="1"/>
</dbReference>
<sequence>MDKKWQVIKSFHHEGGRLEEDFVISTLLKNRGIKDIDLFFKPPRLEEILDKPDIFFPDLDTYQLKKAFKRIKKAFSDGEKIAVWGDYDVDGICATAILWQTLHDLNADVTPYIPDRFSEGYGLSSGGIKKLKEDGVSLIITVDSGITAEEEIDFANDLGVDVIVTDHHIKPKTLPKAHSIVHTTALCGTGVAWLLSAQIADSARKLTKALDLVAIATVADMQPLNGANRSLVRQGFEVLGRLERPGLAALAEVARLKKGSLDSYAAGWVLGPRINAVGRMAHAIEALRLLCTSNLTRARELAHLLDSANAKRRTLTVDTLDHAKELVDDEDGLIVVYHDDWHEGIIGLVAGRLVEEYGRPAVVISKGSEFSKGSARSVNGLDIVEALRANESLLEDVGGHAAAAGFTVKNENLERFIIDLKKSTKESILKLDPRPVLKIDMDLPLDNLTYSLLYALEDFKPYGVGNPEPLFAARNVTVLSSRFVGREKTHLKLNLAPGFEAIWFGAAKKLKEKGLPDGFSRGDEVSIVFYPSVDKWNSKEKIVLRVADLKNR</sequence>
<dbReference type="InterPro" id="IPR041122">
    <property type="entry name" value="RecJ_OB"/>
</dbReference>
<dbReference type="InterPro" id="IPR001667">
    <property type="entry name" value="DDH_dom"/>
</dbReference>
<evidence type="ECO:0000256" key="1">
    <source>
        <dbReference type="ARBA" id="ARBA00005915"/>
    </source>
</evidence>
<protein>
    <recommendedName>
        <fullName evidence="2">Single-stranded-DNA-specific exonuclease RecJ</fullName>
    </recommendedName>
</protein>
<dbReference type="GO" id="GO:0006281">
    <property type="term" value="P:DNA repair"/>
    <property type="evidence" value="ECO:0007669"/>
    <property type="project" value="InterPro"/>
</dbReference>
<dbReference type="Gene3D" id="3.10.310.30">
    <property type="match status" value="1"/>
</dbReference>
<dbReference type="InterPro" id="IPR003156">
    <property type="entry name" value="DHHA1_dom"/>
</dbReference>
<evidence type="ECO:0000259" key="8">
    <source>
        <dbReference type="Pfam" id="PF17768"/>
    </source>
</evidence>
<comment type="caution">
    <text evidence="9">The sequence shown here is derived from an EMBL/GenBank/DDBJ whole genome shotgun (WGS) entry which is preliminary data.</text>
</comment>
<proteinExistence type="inferred from homology"/>
<evidence type="ECO:0000256" key="5">
    <source>
        <dbReference type="ARBA" id="ARBA00022839"/>
    </source>
</evidence>
<dbReference type="InterPro" id="IPR038763">
    <property type="entry name" value="DHH_sf"/>
</dbReference>
<feature type="domain" description="DHHA1" evidence="7">
    <location>
        <begin position="332"/>
        <end position="421"/>
    </location>
</feature>
<reference evidence="9" key="1">
    <citation type="journal article" date="2020" name="mSystems">
        <title>Genome- and Community-Level Interaction Insights into Carbon Utilization and Element Cycling Functions of Hydrothermarchaeota in Hydrothermal Sediment.</title>
        <authorList>
            <person name="Zhou Z."/>
            <person name="Liu Y."/>
            <person name="Xu W."/>
            <person name="Pan J."/>
            <person name="Luo Z.H."/>
            <person name="Li M."/>
        </authorList>
    </citation>
    <scope>NUCLEOTIDE SEQUENCE [LARGE SCALE GENOMIC DNA]</scope>
    <source>
        <strain evidence="9">HyVt-365</strain>
    </source>
</reference>
<keyword evidence="4" id="KW-0378">Hydrolase</keyword>
<dbReference type="SUPFAM" id="SSF64182">
    <property type="entry name" value="DHH phosphoesterases"/>
    <property type="match status" value="1"/>
</dbReference>
<dbReference type="Pfam" id="PF01368">
    <property type="entry name" value="DHH"/>
    <property type="match status" value="1"/>
</dbReference>
<dbReference type="PANTHER" id="PTHR30255">
    <property type="entry name" value="SINGLE-STRANDED-DNA-SPECIFIC EXONUCLEASE RECJ"/>
    <property type="match status" value="1"/>
</dbReference>
<evidence type="ECO:0000256" key="4">
    <source>
        <dbReference type="ARBA" id="ARBA00022801"/>
    </source>
</evidence>
<keyword evidence="3" id="KW-0540">Nuclease</keyword>
<feature type="domain" description="DDH" evidence="6">
    <location>
        <begin position="80"/>
        <end position="217"/>
    </location>
</feature>
<dbReference type="NCBIfam" id="TIGR00644">
    <property type="entry name" value="recJ"/>
    <property type="match status" value="1"/>
</dbReference>